<accession>A0A5M9P050</accession>
<proteinExistence type="predicted"/>
<feature type="transmembrane region" description="Helical" evidence="1">
    <location>
        <begin position="156"/>
        <end position="177"/>
    </location>
</feature>
<dbReference type="Proteomes" id="UP000322521">
    <property type="component" value="Unassembled WGS sequence"/>
</dbReference>
<evidence type="ECO:0000313" key="2">
    <source>
        <dbReference type="EMBL" id="KAA8677702.1"/>
    </source>
</evidence>
<feature type="transmembrane region" description="Helical" evidence="1">
    <location>
        <begin position="125"/>
        <end position="144"/>
    </location>
</feature>
<dbReference type="AlphaFoldDB" id="A0A5M9P050"/>
<organism evidence="2 3">
    <name type="scientific">Vibrio gigantis</name>
    <dbReference type="NCBI Taxonomy" id="296199"/>
    <lineage>
        <taxon>Bacteria</taxon>
        <taxon>Pseudomonadati</taxon>
        <taxon>Pseudomonadota</taxon>
        <taxon>Gammaproteobacteria</taxon>
        <taxon>Vibrionales</taxon>
        <taxon>Vibrionaceae</taxon>
        <taxon>Vibrio</taxon>
    </lineage>
</organism>
<gene>
    <name evidence="2" type="ORF">F4W18_09100</name>
</gene>
<dbReference type="OrthoDB" id="5293851at2"/>
<evidence type="ECO:0000256" key="1">
    <source>
        <dbReference type="SAM" id="Phobius"/>
    </source>
</evidence>
<reference evidence="2 3" key="1">
    <citation type="submission" date="2019-09" db="EMBL/GenBank/DDBJ databases">
        <title>Draft genome sequence of various Type strains from the CCUG.</title>
        <authorList>
            <person name="Pineiro-Iglesias B."/>
            <person name="Tunovic T."/>
            <person name="Unosson C."/>
            <person name="Inganas E."/>
            <person name="Ohlen M."/>
            <person name="Cardew S."/>
            <person name="Jensie-Markopoulos S."/>
            <person name="Salva-Serra F."/>
            <person name="Jaen-Luchoro D."/>
            <person name="Karlsson R."/>
            <person name="Svensson-Stadler L."/>
            <person name="Chun J."/>
            <person name="Moore E."/>
        </authorList>
    </citation>
    <scope>NUCLEOTIDE SEQUENCE [LARGE SCALE GENOMIC DNA]</scope>
    <source>
        <strain evidence="2 3">CCUG 56969T</strain>
    </source>
</reference>
<keyword evidence="1" id="KW-0472">Membrane</keyword>
<name>A0A5M9P050_9VIBR</name>
<protein>
    <submittedName>
        <fullName evidence="2">Uncharacterized protein</fullName>
    </submittedName>
</protein>
<keyword evidence="1" id="KW-1133">Transmembrane helix</keyword>
<keyword evidence="3" id="KW-1185">Reference proteome</keyword>
<feature type="transmembrane region" description="Helical" evidence="1">
    <location>
        <begin position="23"/>
        <end position="40"/>
    </location>
</feature>
<feature type="transmembrane region" description="Helical" evidence="1">
    <location>
        <begin position="257"/>
        <end position="279"/>
    </location>
</feature>
<sequence length="287" mass="31410">MNKVSQALDQPNCNKPSIISKQAYSILIITLVVLACSTILDHAAHDAVNESLSSALITFGSASLLDSVVSMFKSFEVSVGVASFDLGQMLNSISDMLDLFKHTMALALASLSLQKFLLITMSSKLFNALVLLSGIGLLATIWTGKLTPFKERATKVFKTLLIVRFAVIASVSLSLAADHLFIDESVKENEAQATELSQSISKKVENIASIQTNGEQEDKGFIDGMSDKWDSMKANVITPKDIIVNIMESIDNAMIKFINLMMLFVLKTIFLPILFLLAFKKFVVEAF</sequence>
<dbReference type="EMBL" id="VXJS01000004">
    <property type="protein sequence ID" value="KAA8677702.1"/>
    <property type="molecule type" value="Genomic_DNA"/>
</dbReference>
<dbReference type="RefSeq" id="WP_086712649.1">
    <property type="nucleotide sequence ID" value="NZ_AP025493.1"/>
</dbReference>
<keyword evidence="1" id="KW-0812">Transmembrane</keyword>
<comment type="caution">
    <text evidence="2">The sequence shown here is derived from an EMBL/GenBank/DDBJ whole genome shotgun (WGS) entry which is preliminary data.</text>
</comment>
<evidence type="ECO:0000313" key="3">
    <source>
        <dbReference type="Proteomes" id="UP000322521"/>
    </source>
</evidence>